<dbReference type="PANTHER" id="PTHR35309">
    <property type="match status" value="1"/>
</dbReference>
<dbReference type="InterPro" id="IPR025893">
    <property type="entry name" value="Tocopherol_cyclase"/>
</dbReference>
<dbReference type="GO" id="GO:0009976">
    <property type="term" value="F:tocopherol cyclase activity"/>
    <property type="evidence" value="ECO:0007669"/>
    <property type="project" value="InterPro"/>
</dbReference>
<evidence type="ECO:0000313" key="1">
    <source>
        <dbReference type="EMBL" id="KAK0971952.1"/>
    </source>
</evidence>
<organism evidence="1 2">
    <name type="scientific">Friedmanniomyces endolithicus</name>
    <dbReference type="NCBI Taxonomy" id="329885"/>
    <lineage>
        <taxon>Eukaryota</taxon>
        <taxon>Fungi</taxon>
        <taxon>Dikarya</taxon>
        <taxon>Ascomycota</taxon>
        <taxon>Pezizomycotina</taxon>
        <taxon>Dothideomycetes</taxon>
        <taxon>Dothideomycetidae</taxon>
        <taxon>Mycosphaerellales</taxon>
        <taxon>Teratosphaeriaceae</taxon>
        <taxon>Friedmanniomyces</taxon>
    </lineage>
</organism>
<protein>
    <submittedName>
        <fullName evidence="1">Uncharacterized protein</fullName>
    </submittedName>
</protein>
<proteinExistence type="predicted"/>
<dbReference type="AlphaFoldDB" id="A0AAN6KA16"/>
<reference evidence="1" key="1">
    <citation type="submission" date="2023-06" db="EMBL/GenBank/DDBJ databases">
        <title>Black Yeasts Isolated from many extreme environments.</title>
        <authorList>
            <person name="Coleine C."/>
            <person name="Stajich J.E."/>
            <person name="Selbmann L."/>
        </authorList>
    </citation>
    <scope>NUCLEOTIDE SEQUENCE</scope>
    <source>
        <strain evidence="1">CCFEE 5200</strain>
    </source>
</reference>
<keyword evidence="2" id="KW-1185">Reference proteome</keyword>
<dbReference type="Proteomes" id="UP001175353">
    <property type="component" value="Unassembled WGS sequence"/>
</dbReference>
<gene>
    <name evidence="1" type="ORF">LTR91_015349</name>
</gene>
<dbReference type="PANTHER" id="PTHR35309:SF4">
    <property type="entry name" value="TOCOPHEROL CYCLASE"/>
    <property type="match status" value="1"/>
</dbReference>
<sequence length="336" mass="37688">MNHNAPHKGSAFEGYYSKFDLPSGAHLALIICQVPGAKSKPYMLSFTYVPDTKDATQVYQKEIWANELHMVTFSKDNAFGLEVPGIGYARWQANSTTEYSFEHADFTFHAKTTTRTPWSPDTETPEALLVHLPLPLHWHVQSLASSCTFDLRLPSYDLPAPDRSGTAIVHQEKNWAQSFPAAHMWLQARSGDRGFCCAGGQILGLEAFLLGYRSKDLNLDFRPPFATRVAGLSPFMSYSTSWEERRFELSVQSFQQKLTVTATAPKGSFFSLSSPFPDGHRENFLGQSFQASFEVKIFESGWLSPWKLVREDVFEGGSLEFGGGFYPPAGSKERFH</sequence>
<accession>A0AAN6KA16</accession>
<comment type="caution">
    <text evidence="1">The sequence shown here is derived from an EMBL/GenBank/DDBJ whole genome shotgun (WGS) entry which is preliminary data.</text>
</comment>
<name>A0AAN6KA16_9PEZI</name>
<evidence type="ECO:0000313" key="2">
    <source>
        <dbReference type="Proteomes" id="UP001175353"/>
    </source>
</evidence>
<dbReference type="EMBL" id="JAUJLE010000173">
    <property type="protein sequence ID" value="KAK0971952.1"/>
    <property type="molecule type" value="Genomic_DNA"/>
</dbReference>